<organism evidence="2 3">
    <name type="scientific">Steinernema carpocapsae</name>
    <name type="common">Entomopathogenic nematode</name>
    <dbReference type="NCBI Taxonomy" id="34508"/>
    <lineage>
        <taxon>Eukaryota</taxon>
        <taxon>Metazoa</taxon>
        <taxon>Ecdysozoa</taxon>
        <taxon>Nematoda</taxon>
        <taxon>Chromadorea</taxon>
        <taxon>Rhabditida</taxon>
        <taxon>Tylenchina</taxon>
        <taxon>Panagrolaimomorpha</taxon>
        <taxon>Strongyloidoidea</taxon>
        <taxon>Steinernematidae</taxon>
        <taxon>Steinernema</taxon>
    </lineage>
</organism>
<gene>
    <name evidence="2" type="ORF">L596_030626</name>
</gene>
<evidence type="ECO:0000313" key="3">
    <source>
        <dbReference type="Proteomes" id="UP000298663"/>
    </source>
</evidence>
<evidence type="ECO:0000256" key="1">
    <source>
        <dbReference type="SAM" id="SignalP"/>
    </source>
</evidence>
<name>A0A4U5LPY2_STECR</name>
<reference evidence="2 3" key="1">
    <citation type="journal article" date="2015" name="Genome Biol.">
        <title>Comparative genomics of Steinernema reveals deeply conserved gene regulatory networks.</title>
        <authorList>
            <person name="Dillman A.R."/>
            <person name="Macchietto M."/>
            <person name="Porter C.F."/>
            <person name="Rogers A."/>
            <person name="Williams B."/>
            <person name="Antoshechkin I."/>
            <person name="Lee M.M."/>
            <person name="Goodwin Z."/>
            <person name="Lu X."/>
            <person name="Lewis E.E."/>
            <person name="Goodrich-Blair H."/>
            <person name="Stock S.P."/>
            <person name="Adams B.J."/>
            <person name="Sternberg P.W."/>
            <person name="Mortazavi A."/>
        </authorList>
    </citation>
    <scope>NUCLEOTIDE SEQUENCE [LARGE SCALE GENOMIC DNA]</scope>
    <source>
        <strain evidence="2 3">ALL</strain>
    </source>
</reference>
<proteinExistence type="predicted"/>
<feature type="chain" id="PRO_5020975130" evidence="1">
    <location>
        <begin position="21"/>
        <end position="82"/>
    </location>
</feature>
<comment type="caution">
    <text evidence="2">The sequence shown here is derived from an EMBL/GenBank/DDBJ whole genome shotgun (WGS) entry which is preliminary data.</text>
</comment>
<dbReference type="EMBL" id="AZBU02000014">
    <property type="protein sequence ID" value="TKR57996.1"/>
    <property type="molecule type" value="Genomic_DNA"/>
</dbReference>
<feature type="signal peptide" evidence="1">
    <location>
        <begin position="1"/>
        <end position="20"/>
    </location>
</feature>
<protein>
    <submittedName>
        <fullName evidence="2">Uncharacterized protein</fullName>
    </submittedName>
</protein>
<keyword evidence="3" id="KW-1185">Reference proteome</keyword>
<sequence>MKLLGLSTLLLALLLTSALAAPSGLRSDDAQLQEFSILDVSVPPSLDASDYFASFTNVPHSSHAASQRFKRRATICILFICF</sequence>
<keyword evidence="1" id="KW-0732">Signal</keyword>
<accession>A0A4U5LPY2</accession>
<dbReference type="AlphaFoldDB" id="A0A4U5LPY2"/>
<evidence type="ECO:0000313" key="2">
    <source>
        <dbReference type="EMBL" id="TKR57996.1"/>
    </source>
</evidence>
<dbReference type="Proteomes" id="UP000298663">
    <property type="component" value="Unassembled WGS sequence"/>
</dbReference>
<reference evidence="2 3" key="2">
    <citation type="journal article" date="2019" name="G3 (Bethesda)">
        <title>Hybrid Assembly of the Genome of the Entomopathogenic Nematode Steinernema carpocapsae Identifies the X-Chromosome.</title>
        <authorList>
            <person name="Serra L."/>
            <person name="Macchietto M."/>
            <person name="Macias-Munoz A."/>
            <person name="McGill C.J."/>
            <person name="Rodriguez I.M."/>
            <person name="Rodriguez B."/>
            <person name="Murad R."/>
            <person name="Mortazavi A."/>
        </authorList>
    </citation>
    <scope>NUCLEOTIDE SEQUENCE [LARGE SCALE GENOMIC DNA]</scope>
    <source>
        <strain evidence="2 3">ALL</strain>
    </source>
</reference>